<gene>
    <name evidence="3" type="ORF">SAMN07250955_11195</name>
</gene>
<dbReference type="InterPro" id="IPR007921">
    <property type="entry name" value="CHAP_dom"/>
</dbReference>
<dbReference type="PROSITE" id="PS51257">
    <property type="entry name" value="PROKAR_LIPOPROTEIN"/>
    <property type="match status" value="1"/>
</dbReference>
<dbReference type="SUPFAM" id="SSF54001">
    <property type="entry name" value="Cysteine proteinases"/>
    <property type="match status" value="1"/>
</dbReference>
<reference evidence="3 4" key="1">
    <citation type="submission" date="2017-06" db="EMBL/GenBank/DDBJ databases">
        <authorList>
            <person name="Kim H.J."/>
            <person name="Triplett B.A."/>
        </authorList>
    </citation>
    <scope>NUCLEOTIDE SEQUENCE [LARGE SCALE GENOMIC DNA]</scope>
    <source>
        <strain evidence="3 4">B29T1</strain>
    </source>
</reference>
<keyword evidence="4" id="KW-1185">Reference proteome</keyword>
<evidence type="ECO:0000313" key="4">
    <source>
        <dbReference type="Proteomes" id="UP000197065"/>
    </source>
</evidence>
<feature type="chain" id="PRO_5012713464" evidence="1">
    <location>
        <begin position="28"/>
        <end position="151"/>
    </location>
</feature>
<organism evidence="3 4">
    <name type="scientific">Arboricoccus pini</name>
    <dbReference type="NCBI Taxonomy" id="1963835"/>
    <lineage>
        <taxon>Bacteria</taxon>
        <taxon>Pseudomonadati</taxon>
        <taxon>Pseudomonadota</taxon>
        <taxon>Alphaproteobacteria</taxon>
        <taxon>Geminicoccales</taxon>
        <taxon>Geminicoccaceae</taxon>
        <taxon>Arboricoccus</taxon>
    </lineage>
</organism>
<dbReference type="EMBL" id="FYEH01000011">
    <property type="protein sequence ID" value="SNB74167.1"/>
    <property type="molecule type" value="Genomic_DNA"/>
</dbReference>
<evidence type="ECO:0000259" key="2">
    <source>
        <dbReference type="PROSITE" id="PS50911"/>
    </source>
</evidence>
<keyword evidence="1" id="KW-0732">Signal</keyword>
<dbReference type="Gene3D" id="3.90.1720.10">
    <property type="entry name" value="endopeptidase domain like (from Nostoc punctiforme)"/>
    <property type="match status" value="1"/>
</dbReference>
<dbReference type="Proteomes" id="UP000197065">
    <property type="component" value="Unassembled WGS sequence"/>
</dbReference>
<name>A0A212RNR0_9PROT</name>
<accession>A0A212RNR0</accession>
<proteinExistence type="predicted"/>
<protein>
    <submittedName>
        <fullName evidence="3">CHAP domain-containing protein</fullName>
    </submittedName>
</protein>
<dbReference type="RefSeq" id="WP_243389897.1">
    <property type="nucleotide sequence ID" value="NZ_FYEH01000011.1"/>
</dbReference>
<dbReference type="PROSITE" id="PS50911">
    <property type="entry name" value="CHAP"/>
    <property type="match status" value="1"/>
</dbReference>
<sequence length="151" mass="16234">MRGTGWLGTAAALTALAACATRGPGSAASTLECAPYARRVTGVALYGDGADWWTQAAGHYRRTKEPAKGAIIVFARTSRLVHGHVSVVESLISERRITVRHANWVPGRITTAQPVVDVSPGNDWSRVRVWWQPTDSLGITVYPVLGFILPA</sequence>
<evidence type="ECO:0000313" key="3">
    <source>
        <dbReference type="EMBL" id="SNB74167.1"/>
    </source>
</evidence>
<dbReference type="Pfam" id="PF05257">
    <property type="entry name" value="CHAP"/>
    <property type="match status" value="1"/>
</dbReference>
<dbReference type="InterPro" id="IPR038765">
    <property type="entry name" value="Papain-like_cys_pep_sf"/>
</dbReference>
<feature type="signal peptide" evidence="1">
    <location>
        <begin position="1"/>
        <end position="27"/>
    </location>
</feature>
<evidence type="ECO:0000256" key="1">
    <source>
        <dbReference type="SAM" id="SignalP"/>
    </source>
</evidence>
<feature type="domain" description="Peptidase C51" evidence="2">
    <location>
        <begin position="8"/>
        <end position="128"/>
    </location>
</feature>
<dbReference type="AlphaFoldDB" id="A0A212RNR0"/>